<feature type="binding site" evidence="3">
    <location>
        <begin position="900"/>
        <end position="903"/>
    </location>
    <ligand>
        <name>GTP</name>
        <dbReference type="ChEBI" id="CHEBI:37565"/>
    </ligand>
</feature>
<keyword evidence="1 3" id="KW-0547">Nucleotide-binding</keyword>
<accession>A0A3R7LC43</accession>
<proteinExistence type="predicted"/>
<reference evidence="7 8" key="1">
    <citation type="journal article" date="2018" name="BMC Genomics">
        <title>Genomic comparison of Trypanosoma conorhini and Trypanosoma rangeli to Trypanosoma cruzi strains of high and low virulence.</title>
        <authorList>
            <person name="Bradwell K.R."/>
            <person name="Koparde V.N."/>
            <person name="Matveyev A.V."/>
            <person name="Serrano M.G."/>
            <person name="Alves J.M."/>
            <person name="Parikh H."/>
            <person name="Huang B."/>
            <person name="Lee V."/>
            <person name="Espinosa-Alvarez O."/>
            <person name="Ortiz P.A."/>
            <person name="Costa-Martins A.G."/>
            <person name="Teixeira M.M."/>
            <person name="Buck G.A."/>
        </authorList>
    </citation>
    <scope>NUCLEOTIDE SEQUENCE [LARGE SCALE GENOMIC DNA]</scope>
    <source>
        <strain evidence="7 8">025E</strain>
    </source>
</reference>
<evidence type="ECO:0000259" key="5">
    <source>
        <dbReference type="PROSITE" id="PS50252"/>
    </source>
</evidence>
<feature type="binding site" evidence="3">
    <location>
        <begin position="797"/>
        <end position="804"/>
    </location>
    <ligand>
        <name>GTP</name>
        <dbReference type="ChEBI" id="CHEBI:37565"/>
    </ligand>
</feature>
<dbReference type="PANTHER" id="PTHR11711">
    <property type="entry name" value="ADP RIBOSYLATION FACTOR-RELATED"/>
    <property type="match status" value="1"/>
</dbReference>
<dbReference type="SUPFAM" id="SSF52540">
    <property type="entry name" value="P-loop containing nucleoside triphosphate hydrolases"/>
    <property type="match status" value="1"/>
</dbReference>
<dbReference type="GO" id="GO:0016020">
    <property type="term" value="C:membrane"/>
    <property type="evidence" value="ECO:0007669"/>
    <property type="project" value="InterPro"/>
</dbReference>
<dbReference type="SMART" id="SM00233">
    <property type="entry name" value="PH"/>
    <property type="match status" value="1"/>
</dbReference>
<evidence type="ECO:0000313" key="7">
    <source>
        <dbReference type="EMBL" id="RNF11423.1"/>
    </source>
</evidence>
<dbReference type="GO" id="GO:0046872">
    <property type="term" value="F:metal ion binding"/>
    <property type="evidence" value="ECO:0007669"/>
    <property type="project" value="UniProtKB-KW"/>
</dbReference>
<keyword evidence="4" id="KW-0460">Magnesium</keyword>
<dbReference type="GeneID" id="40320266"/>
<dbReference type="GO" id="GO:0003924">
    <property type="term" value="F:GTPase activity"/>
    <property type="evidence" value="ECO:0007669"/>
    <property type="project" value="InterPro"/>
</dbReference>
<feature type="domain" description="SRCR" evidence="6">
    <location>
        <begin position="225"/>
        <end position="274"/>
    </location>
</feature>
<dbReference type="Gene3D" id="2.30.29.30">
    <property type="entry name" value="Pleckstrin-homology domain (PH domain)/Phosphotyrosine-binding domain (PTB)"/>
    <property type="match status" value="1"/>
</dbReference>
<feature type="binding site" evidence="3">
    <location>
        <position position="842"/>
    </location>
    <ligand>
        <name>GTP</name>
        <dbReference type="ChEBI" id="CHEBI:37565"/>
    </ligand>
</feature>
<dbReference type="InterPro" id="IPR001849">
    <property type="entry name" value="PH_domain"/>
</dbReference>
<dbReference type="SUPFAM" id="SSF50729">
    <property type="entry name" value="PH domain-like"/>
    <property type="match status" value="1"/>
</dbReference>
<evidence type="ECO:0000256" key="1">
    <source>
        <dbReference type="ARBA" id="ARBA00022741"/>
    </source>
</evidence>
<dbReference type="InterPro" id="IPR046360">
    <property type="entry name" value="T-box_DNA-bd"/>
</dbReference>
<keyword evidence="2 3" id="KW-0342">GTP-binding</keyword>
<feature type="binding site" evidence="4">
    <location>
        <position position="804"/>
    </location>
    <ligand>
        <name>Mg(2+)</name>
        <dbReference type="ChEBI" id="CHEBI:18420"/>
    </ligand>
</feature>
<dbReference type="InterPro" id="IPR001190">
    <property type="entry name" value="SRCR"/>
</dbReference>
<evidence type="ECO:0000256" key="2">
    <source>
        <dbReference type="ARBA" id="ARBA00023134"/>
    </source>
</evidence>
<name>A0A3R7LC43_9TRYP</name>
<dbReference type="GO" id="GO:0005525">
    <property type="term" value="F:GTP binding"/>
    <property type="evidence" value="ECO:0007669"/>
    <property type="project" value="UniProtKB-KW"/>
</dbReference>
<dbReference type="InterPro" id="IPR006689">
    <property type="entry name" value="Small_GTPase_ARF/SAR"/>
</dbReference>
<dbReference type="GO" id="GO:0045893">
    <property type="term" value="P:positive regulation of DNA-templated transcription"/>
    <property type="evidence" value="ECO:0007669"/>
    <property type="project" value="InterPro"/>
</dbReference>
<feature type="binding site" evidence="4">
    <location>
        <position position="820"/>
    </location>
    <ligand>
        <name>Mg(2+)</name>
        <dbReference type="ChEBI" id="CHEBI:18420"/>
    </ligand>
</feature>
<protein>
    <submittedName>
        <fullName evidence="7">Putative ADP-ribosylation factor-like 2, arl2</fullName>
    </submittedName>
</protein>
<evidence type="ECO:0000256" key="3">
    <source>
        <dbReference type="PIRSR" id="PIRSR606689-1"/>
    </source>
</evidence>
<dbReference type="InterPro" id="IPR011993">
    <property type="entry name" value="PH-like_dom_sf"/>
</dbReference>
<dbReference type="GO" id="GO:0003700">
    <property type="term" value="F:DNA-binding transcription factor activity"/>
    <property type="evidence" value="ECO:0007669"/>
    <property type="project" value="InterPro"/>
</dbReference>
<evidence type="ECO:0000313" key="8">
    <source>
        <dbReference type="Proteomes" id="UP000284403"/>
    </source>
</evidence>
<dbReference type="Gene3D" id="3.40.50.300">
    <property type="entry name" value="P-loop containing nucleotide triphosphate hydrolases"/>
    <property type="match status" value="1"/>
</dbReference>
<dbReference type="InterPro" id="IPR024156">
    <property type="entry name" value="Small_GTPase_ARF"/>
</dbReference>
<comment type="caution">
    <text evidence="7">The sequence shown here is derived from an EMBL/GenBank/DDBJ whole genome shotgun (WGS) entry which is preliminary data.</text>
</comment>
<dbReference type="EMBL" id="MKKU01000461">
    <property type="protein sequence ID" value="RNF11423.1"/>
    <property type="molecule type" value="Genomic_DNA"/>
</dbReference>
<organism evidence="7 8">
    <name type="scientific">Trypanosoma conorhini</name>
    <dbReference type="NCBI Taxonomy" id="83891"/>
    <lineage>
        <taxon>Eukaryota</taxon>
        <taxon>Discoba</taxon>
        <taxon>Euglenozoa</taxon>
        <taxon>Kinetoplastea</taxon>
        <taxon>Metakinetoplastina</taxon>
        <taxon>Trypanosomatida</taxon>
        <taxon>Trypanosomatidae</taxon>
        <taxon>Trypanosoma</taxon>
    </lineage>
</organism>
<gene>
    <name evidence="7" type="ORF">Tco025E_06655</name>
</gene>
<dbReference type="AlphaFoldDB" id="A0A3R7LC43"/>
<evidence type="ECO:0000256" key="4">
    <source>
        <dbReference type="PIRSR" id="PIRSR606689-2"/>
    </source>
</evidence>
<dbReference type="OrthoDB" id="240915at2759"/>
<sequence>MLPSEMDPAPSNEENIMGVVRCMHVKGSSRNPFVAYKKRFWVVDQTQGRLEVYKNDQEPFPLTKYSASEVRGIVLSGCKQNKFYGLVLHLRLSASIRFRFNSMTERDRWYAAITRLIEHYAAYNRDQNVLRVAQRRTMAAERLLGVSITLAIACLSEIPDDLLQYLVEAVDVAIDTISAVVHKYGSENDIPRRYTLTVAAAGLQPNTGPQYDPTTRSLVLNVAITRDLVGNVRFHVADSGDIMKITQSHVWRDPCIEGWLTTNESCVAVCREIGELLGLKKPFPFTFQWRENLRDTARVERYLRRYVHEDFLRDVQRQIVEVAEDFGRSEGAADDSVYIKYIGDYVSGIGITLDEKTVNAGKPPNLLVTTTVEYQQRCRHAVMMISKYREAYPKSRVMVMSLRDELVNLILLAELSKRMSEVRAAFSHALGGNGRVKIIWGNLLLACAKVGVPLLLRNLSHLVLSCSNIYLGRLESLQQLSTGFASSNEVYSPLFGMIFKNISSIVVDFVPFVVGTTKSLPDPQIQQNILTDYILCSTEEHQAAMMDLVSKWRVAPQANHAYAVVSELIIFPSMPVAMFKDWCEEKLGDIPEPGSNLGNASDSSSSWSSTSSYILGDAVAFERSAETQVLDMHRVVSLVYDSQGASVNLKIGADAIIDAIHSLEAAFENRRIRKHDLVRVLVSNLRRLRFMYSYSIRGEMTTSLDLPSAVTLLYELCEYEESVAGIEEWLRESAMQRQRQVHFASGTEPFAESSDASPDLLGQIYDFQCVSRVALNHLLPLEAKIARRGWRVGLVAGLENVGKTLILNSIKGLVQSTVPTVGLSRQVVAFQEWIFAMNELGGRETFRGNWRYYVEHMKEIDFLFFVVDSMNRRGLKDAAAYLRVVTDHFTTVPLVVVFNNYREGSRGTPSLMELQAAIKLDGVRHRRKERSVIVGTCDITVVSSAHRTLPPTLLSALNELSAYLLQCSSPERKPVQPKAGGTAESMLTRLSSSIAWRL</sequence>
<dbReference type="SMART" id="SM00177">
    <property type="entry name" value="ARF"/>
    <property type="match status" value="1"/>
</dbReference>
<dbReference type="Proteomes" id="UP000284403">
    <property type="component" value="Unassembled WGS sequence"/>
</dbReference>
<dbReference type="Pfam" id="PF00025">
    <property type="entry name" value="Arf"/>
    <property type="match status" value="1"/>
</dbReference>
<dbReference type="InterPro" id="IPR027417">
    <property type="entry name" value="P-loop_NTPase"/>
</dbReference>
<keyword evidence="4" id="KW-0479">Metal-binding</keyword>
<dbReference type="RefSeq" id="XP_029226375.1">
    <property type="nucleotide sequence ID" value="XM_029373530.1"/>
</dbReference>
<evidence type="ECO:0000259" key="6">
    <source>
        <dbReference type="PROSITE" id="PS50287"/>
    </source>
</evidence>
<keyword evidence="8" id="KW-1185">Reference proteome</keyword>
<feature type="domain" description="T-box" evidence="5">
    <location>
        <begin position="35"/>
        <end position="109"/>
    </location>
</feature>
<dbReference type="PROSITE" id="PS50287">
    <property type="entry name" value="SRCR_2"/>
    <property type="match status" value="1"/>
</dbReference>
<dbReference type="PROSITE" id="PS50252">
    <property type="entry name" value="TBOX_3"/>
    <property type="match status" value="1"/>
</dbReference>